<keyword evidence="2" id="KW-1185">Reference proteome</keyword>
<organism evidence="1 2">
    <name type="scientific">Paramuricea clavata</name>
    <name type="common">Red gorgonian</name>
    <name type="synonym">Violescent sea-whip</name>
    <dbReference type="NCBI Taxonomy" id="317549"/>
    <lineage>
        <taxon>Eukaryota</taxon>
        <taxon>Metazoa</taxon>
        <taxon>Cnidaria</taxon>
        <taxon>Anthozoa</taxon>
        <taxon>Octocorallia</taxon>
        <taxon>Malacalcyonacea</taxon>
        <taxon>Plexauridae</taxon>
        <taxon>Paramuricea</taxon>
    </lineage>
</organism>
<name>A0A7D9J7D5_PARCT</name>
<accession>A0A7D9J7D5</accession>
<reference evidence="1" key="1">
    <citation type="submission" date="2020-04" db="EMBL/GenBank/DDBJ databases">
        <authorList>
            <person name="Alioto T."/>
            <person name="Alioto T."/>
            <person name="Gomez Garrido J."/>
        </authorList>
    </citation>
    <scope>NUCLEOTIDE SEQUENCE</scope>
    <source>
        <strain evidence="1">A484AB</strain>
    </source>
</reference>
<proteinExistence type="predicted"/>
<sequence length="96" mass="11249">EGTSPYWLAILLEDVCVEADSGRFLRNSMSIRWLKTEDRHCYVKGICDKNSPKCIMADSRRILFQREQFLVPLEENIQLSRISNGYIYEETGDEEQ</sequence>
<evidence type="ECO:0000313" key="2">
    <source>
        <dbReference type="Proteomes" id="UP001152795"/>
    </source>
</evidence>
<feature type="non-terminal residue" evidence="1">
    <location>
        <position position="1"/>
    </location>
</feature>
<dbReference type="AlphaFoldDB" id="A0A7D9J7D5"/>
<dbReference type="EMBL" id="CACRXK020012431">
    <property type="protein sequence ID" value="CAB4023308.1"/>
    <property type="molecule type" value="Genomic_DNA"/>
</dbReference>
<comment type="caution">
    <text evidence="1">The sequence shown here is derived from an EMBL/GenBank/DDBJ whole genome shotgun (WGS) entry which is preliminary data.</text>
</comment>
<protein>
    <submittedName>
        <fullName evidence="1">Uncharacterized protein</fullName>
    </submittedName>
</protein>
<dbReference type="Proteomes" id="UP001152795">
    <property type="component" value="Unassembled WGS sequence"/>
</dbReference>
<evidence type="ECO:0000313" key="1">
    <source>
        <dbReference type="EMBL" id="CAB4023308.1"/>
    </source>
</evidence>
<dbReference type="OrthoDB" id="5984329at2759"/>
<gene>
    <name evidence="1" type="ORF">PACLA_8A070179</name>
</gene>